<dbReference type="InterPro" id="IPR051615">
    <property type="entry name" value="Transcr_Regulatory_Elem"/>
</dbReference>
<dbReference type="GO" id="GO:0005634">
    <property type="term" value="C:nucleus"/>
    <property type="evidence" value="ECO:0007669"/>
    <property type="project" value="UniProtKB-SubCell"/>
</dbReference>
<evidence type="ECO:0000259" key="10">
    <source>
        <dbReference type="PROSITE" id="PS50048"/>
    </source>
</evidence>
<keyword evidence="9" id="KW-0472">Membrane</keyword>
<evidence type="ECO:0000313" key="11">
    <source>
        <dbReference type="EMBL" id="KIW30555.1"/>
    </source>
</evidence>
<evidence type="ECO:0000313" key="12">
    <source>
        <dbReference type="Proteomes" id="UP000054466"/>
    </source>
</evidence>
<feature type="domain" description="Zn(2)-C6 fungal-type" evidence="10">
    <location>
        <begin position="63"/>
        <end position="93"/>
    </location>
</feature>
<dbReference type="OrthoDB" id="2154091at2759"/>
<keyword evidence="5" id="KW-0238">DNA-binding</keyword>
<dbReference type="AlphaFoldDB" id="A0A0D2CKJ8"/>
<dbReference type="Gene3D" id="4.10.240.10">
    <property type="entry name" value="Zn(2)-C6 fungal-type DNA-binding domain"/>
    <property type="match status" value="1"/>
</dbReference>
<dbReference type="SUPFAM" id="SSF57701">
    <property type="entry name" value="Zn2/Cys6 DNA-binding domain"/>
    <property type="match status" value="1"/>
</dbReference>
<dbReference type="CDD" id="cd00067">
    <property type="entry name" value="GAL4"/>
    <property type="match status" value="1"/>
</dbReference>
<dbReference type="Proteomes" id="UP000054466">
    <property type="component" value="Unassembled WGS sequence"/>
</dbReference>
<dbReference type="Pfam" id="PF04082">
    <property type="entry name" value="Fungal_trans"/>
    <property type="match status" value="1"/>
</dbReference>
<evidence type="ECO:0000256" key="1">
    <source>
        <dbReference type="ARBA" id="ARBA00004123"/>
    </source>
</evidence>
<keyword evidence="6" id="KW-0804">Transcription</keyword>
<gene>
    <name evidence="11" type="ORF">PV07_06293</name>
</gene>
<evidence type="ECO:0000256" key="7">
    <source>
        <dbReference type="ARBA" id="ARBA00023242"/>
    </source>
</evidence>
<feature type="transmembrane region" description="Helical" evidence="9">
    <location>
        <begin position="700"/>
        <end position="719"/>
    </location>
</feature>
<evidence type="ECO:0000256" key="5">
    <source>
        <dbReference type="ARBA" id="ARBA00023125"/>
    </source>
</evidence>
<dbReference type="CDD" id="cd12148">
    <property type="entry name" value="fungal_TF_MHR"/>
    <property type="match status" value="1"/>
</dbReference>
<keyword evidence="7" id="KW-0539">Nucleus</keyword>
<keyword evidence="9" id="KW-1133">Transmembrane helix</keyword>
<organism evidence="11 12">
    <name type="scientific">Cladophialophora immunda</name>
    <dbReference type="NCBI Taxonomy" id="569365"/>
    <lineage>
        <taxon>Eukaryota</taxon>
        <taxon>Fungi</taxon>
        <taxon>Dikarya</taxon>
        <taxon>Ascomycota</taxon>
        <taxon>Pezizomycotina</taxon>
        <taxon>Eurotiomycetes</taxon>
        <taxon>Chaetothyriomycetidae</taxon>
        <taxon>Chaetothyriales</taxon>
        <taxon>Herpotrichiellaceae</taxon>
        <taxon>Cladophialophora</taxon>
    </lineage>
</organism>
<dbReference type="RefSeq" id="XP_016250771.1">
    <property type="nucleotide sequence ID" value="XM_016393252.1"/>
</dbReference>
<dbReference type="PROSITE" id="PS50048">
    <property type="entry name" value="ZN2_CY6_FUNGAL_2"/>
    <property type="match status" value="1"/>
</dbReference>
<evidence type="ECO:0000256" key="6">
    <source>
        <dbReference type="ARBA" id="ARBA00023163"/>
    </source>
</evidence>
<protein>
    <recommendedName>
        <fullName evidence="10">Zn(2)-C6 fungal-type domain-containing protein</fullName>
    </recommendedName>
</protein>
<dbReference type="InterPro" id="IPR036864">
    <property type="entry name" value="Zn2-C6_fun-type_DNA-bd_sf"/>
</dbReference>
<dbReference type="EMBL" id="KN847042">
    <property type="protein sequence ID" value="KIW30555.1"/>
    <property type="molecule type" value="Genomic_DNA"/>
</dbReference>
<dbReference type="HOGENOM" id="CLU_007003_5_0_1"/>
<reference evidence="11 12" key="1">
    <citation type="submission" date="2015-01" db="EMBL/GenBank/DDBJ databases">
        <title>The Genome Sequence of Cladophialophora immunda CBS83496.</title>
        <authorList>
            <consortium name="The Broad Institute Genomics Platform"/>
            <person name="Cuomo C."/>
            <person name="de Hoog S."/>
            <person name="Gorbushina A."/>
            <person name="Stielow B."/>
            <person name="Teixiera M."/>
            <person name="Abouelleil A."/>
            <person name="Chapman S.B."/>
            <person name="Priest M."/>
            <person name="Young S.K."/>
            <person name="Wortman J."/>
            <person name="Nusbaum C."/>
            <person name="Birren B."/>
        </authorList>
    </citation>
    <scope>NUCLEOTIDE SEQUENCE [LARGE SCALE GENOMIC DNA]</scope>
    <source>
        <strain evidence="11 12">CBS 83496</strain>
    </source>
</reference>
<feature type="region of interest" description="Disordered" evidence="8">
    <location>
        <begin position="791"/>
        <end position="823"/>
    </location>
</feature>
<name>A0A0D2CKJ8_9EURO</name>
<dbReference type="PANTHER" id="PTHR31313">
    <property type="entry name" value="TY1 ENHANCER ACTIVATOR"/>
    <property type="match status" value="1"/>
</dbReference>
<dbReference type="GO" id="GO:0008270">
    <property type="term" value="F:zinc ion binding"/>
    <property type="evidence" value="ECO:0007669"/>
    <property type="project" value="InterPro"/>
</dbReference>
<keyword evidence="12" id="KW-1185">Reference proteome</keyword>
<dbReference type="InterPro" id="IPR001138">
    <property type="entry name" value="Zn2Cys6_DnaBD"/>
</dbReference>
<keyword evidence="4" id="KW-0805">Transcription regulation</keyword>
<accession>A0A0D2CKJ8</accession>
<evidence type="ECO:0000256" key="8">
    <source>
        <dbReference type="SAM" id="MobiDB-lite"/>
    </source>
</evidence>
<feature type="compositionally biased region" description="Polar residues" evidence="8">
    <location>
        <begin position="252"/>
        <end position="274"/>
    </location>
</feature>
<dbReference type="PANTHER" id="PTHR31313:SF77">
    <property type="entry name" value="ZN(II)2CYS6 TRANSCRIPTION FACTOR (EUROFUNG)"/>
    <property type="match status" value="1"/>
</dbReference>
<dbReference type="GO" id="GO:0003677">
    <property type="term" value="F:DNA binding"/>
    <property type="evidence" value="ECO:0007669"/>
    <property type="project" value="UniProtKB-KW"/>
</dbReference>
<feature type="region of interest" description="Disordered" evidence="8">
    <location>
        <begin position="20"/>
        <end position="59"/>
    </location>
</feature>
<sequence>MALPKLWGLFTNNADQADVAHHSPMQQRESSSPSARGQDLEAGRPNDIPSSPARMQRKHTTTACQICRDSKIKCDGARPACLTCTKKGRRCQYSTKDDKRKVSLRTAVDVLFARVERLTELAVQNNLPLPPLTLADESVLEQICASLELPLRSVLPFPQAQTDLAPLPGSNDGTENAQFAGGAPIAQDVAFNALPVEGQSDPSMAFDMQSWADFTASDPWDGSPSDWPWQLFNDFSGFSMVYPATNREPLNAGQTAGQVQNRNVNSNDQLGSDSTSEDELETDIVPRLAARFGSLRVGADGRVRYYGSAANHHFLANSTRREEMVDAQEMRREALIALENAELDLEVPEALEAHLLDLFFKWHNPGHLTVDRAMFEAARTEGIHGQSTYCSQALIAAMCALGAAFEGRYHHSFITFPKSLAEYFGDKSKVLLELELDSPCMSTLQTMLLLSSHEAAAGRDARLWLYSGSAMRLSFDLGLHIDSDPYVDQGLFTVQEAEARRTCFWSCLVVNHIWSFSLGRPFRVDSEELTVKRLGSTLLSHSDSLALWPTTSSTASPLSHTSQRLKSLSCLVLEQWVYFCEELAPLIRVLYGCAKISKNALQNLSSQTSSRFLKWPESIPEAINIQHDQPTLPQVLLLHMAYHNFCILIHRPWTSKGSQPPGKIGPGFQHARSVCLNAASEIAALLRTYESHYGFRTMNVYVVTIIFSASLILIFGLIAEESSERQQHRGGGGGGLDEASNFARDVNTCFRALDELGQSFESAKRSREDLIALQNHWNQRRREIKLGAKRGRAAQASRFDHASKRSRMLGGGSGSIPSDAPGL</sequence>
<dbReference type="InterPro" id="IPR007219">
    <property type="entry name" value="XnlR_reg_dom"/>
</dbReference>
<feature type="compositionally biased region" description="Polar residues" evidence="8">
    <location>
        <begin position="24"/>
        <end position="35"/>
    </location>
</feature>
<comment type="subcellular location">
    <subcellularLocation>
        <location evidence="1">Nucleus</location>
    </subcellularLocation>
</comment>
<dbReference type="Pfam" id="PF00172">
    <property type="entry name" value="Zn_clus"/>
    <property type="match status" value="1"/>
</dbReference>
<proteinExistence type="predicted"/>
<dbReference type="STRING" id="569365.A0A0D2CKJ8"/>
<evidence type="ECO:0000256" key="3">
    <source>
        <dbReference type="ARBA" id="ARBA00022833"/>
    </source>
</evidence>
<evidence type="ECO:0000256" key="2">
    <source>
        <dbReference type="ARBA" id="ARBA00022723"/>
    </source>
</evidence>
<dbReference type="GO" id="GO:0006351">
    <property type="term" value="P:DNA-templated transcription"/>
    <property type="evidence" value="ECO:0007669"/>
    <property type="project" value="InterPro"/>
</dbReference>
<dbReference type="GO" id="GO:0000981">
    <property type="term" value="F:DNA-binding transcription factor activity, RNA polymerase II-specific"/>
    <property type="evidence" value="ECO:0007669"/>
    <property type="project" value="InterPro"/>
</dbReference>
<dbReference type="VEuPathDB" id="FungiDB:PV07_06293"/>
<evidence type="ECO:0000256" key="9">
    <source>
        <dbReference type="SAM" id="Phobius"/>
    </source>
</evidence>
<dbReference type="SMART" id="SM00066">
    <property type="entry name" value="GAL4"/>
    <property type="match status" value="1"/>
</dbReference>
<dbReference type="PROSITE" id="PS00463">
    <property type="entry name" value="ZN2_CY6_FUNGAL_1"/>
    <property type="match status" value="1"/>
</dbReference>
<keyword evidence="2" id="KW-0479">Metal-binding</keyword>
<keyword evidence="9" id="KW-0812">Transmembrane</keyword>
<keyword evidence="3" id="KW-0862">Zinc</keyword>
<feature type="region of interest" description="Disordered" evidence="8">
    <location>
        <begin position="249"/>
        <end position="281"/>
    </location>
</feature>
<dbReference type="GeneID" id="27345487"/>
<dbReference type="SMART" id="SM00906">
    <property type="entry name" value="Fungal_trans"/>
    <property type="match status" value="1"/>
</dbReference>
<evidence type="ECO:0000256" key="4">
    <source>
        <dbReference type="ARBA" id="ARBA00023015"/>
    </source>
</evidence>